<gene>
    <name evidence="1" type="ORF">MNB_SUP05-4-107</name>
</gene>
<name>A0A1W1D936_9ZZZZ</name>
<sequence>MNKFILGILLTIASISSSANFESVWEKSVGWTIESTKIIDSFEHENGRVESAFQGCEVGRSIYFRDDTYVTCNTKGYQYAHAPTAILLSKRVSYGDQASKVWRMIVNNEMYGIE</sequence>
<reference evidence="1" key="1">
    <citation type="submission" date="2016-10" db="EMBL/GenBank/DDBJ databases">
        <authorList>
            <person name="de Groot N.N."/>
        </authorList>
    </citation>
    <scope>NUCLEOTIDE SEQUENCE</scope>
</reference>
<organism evidence="1">
    <name type="scientific">hydrothermal vent metagenome</name>
    <dbReference type="NCBI Taxonomy" id="652676"/>
    <lineage>
        <taxon>unclassified sequences</taxon>
        <taxon>metagenomes</taxon>
        <taxon>ecological metagenomes</taxon>
    </lineage>
</organism>
<dbReference type="AlphaFoldDB" id="A0A1W1D936"/>
<evidence type="ECO:0000313" key="1">
    <source>
        <dbReference type="EMBL" id="SFV76946.1"/>
    </source>
</evidence>
<dbReference type="EMBL" id="FPHR01000014">
    <property type="protein sequence ID" value="SFV76946.1"/>
    <property type="molecule type" value="Genomic_DNA"/>
</dbReference>
<protein>
    <submittedName>
        <fullName evidence="1">Uncharacterized protein</fullName>
    </submittedName>
</protein>
<accession>A0A1W1D936</accession>
<proteinExistence type="predicted"/>